<dbReference type="InterPro" id="IPR002937">
    <property type="entry name" value="Amino_oxidase"/>
</dbReference>
<dbReference type="Gene3D" id="3.50.50.60">
    <property type="entry name" value="FAD/NAD(P)-binding domain"/>
    <property type="match status" value="1"/>
</dbReference>
<gene>
    <name evidence="2" type="ORF">UFOPK3774_00311</name>
</gene>
<dbReference type="SUPFAM" id="SSF51905">
    <property type="entry name" value="FAD/NAD(P)-binding domain"/>
    <property type="match status" value="1"/>
</dbReference>
<dbReference type="InterPro" id="IPR036188">
    <property type="entry name" value="FAD/NAD-bd_sf"/>
</dbReference>
<dbReference type="EMBL" id="CAFBNG010000036">
    <property type="protein sequence ID" value="CAB4935503.1"/>
    <property type="molecule type" value="Genomic_DNA"/>
</dbReference>
<evidence type="ECO:0000313" key="2">
    <source>
        <dbReference type="EMBL" id="CAB4935503.1"/>
    </source>
</evidence>
<reference evidence="2" key="1">
    <citation type="submission" date="2020-05" db="EMBL/GenBank/DDBJ databases">
        <authorList>
            <person name="Chiriac C."/>
            <person name="Salcher M."/>
            <person name="Ghai R."/>
            <person name="Kavagutti S V."/>
        </authorList>
    </citation>
    <scope>NUCLEOTIDE SEQUENCE</scope>
</reference>
<sequence length="386" mass="41965">MSQFDAIVIGAGLSGLVAARELEAQGHSVLVLEASDRPGGRVKTDVIDGFQIDHGFQVINPGYPQVKKSGVLKEIDFISFAAGFFLVDSGRTLELTPAKAWNFASSQLGSPWEKFTYFRFITGPASNAKSFRAATVKFPKLYQSALKPFLSGVFLADPESLALDVAQKIQRSFALGRPGVPRKGVGTFSAALARPLANIHYNERVISIRNREVITESTSYSADHVIVATDPRSAQKLIPSLPAPSMLKSTTWYHASDEPIRNGGLLHINARGGVLNSLVISDAISGYAPKGRHLIVTTVLDDLNEVDVKAQLRQIWKTSTTDWELVKRFRIEDSLPLHAAGQPIKSALSLGSGLYVIGDHRGYPSQQSAMQTGSDVAKEISRLVRR</sequence>
<protein>
    <submittedName>
        <fullName evidence="2">Unannotated protein</fullName>
    </submittedName>
</protein>
<dbReference type="PANTHER" id="PTHR42841">
    <property type="entry name" value="AMINE OXIDASE"/>
    <property type="match status" value="1"/>
</dbReference>
<accession>A0A6J7IWJ8</accession>
<evidence type="ECO:0000259" key="1">
    <source>
        <dbReference type="Pfam" id="PF01593"/>
    </source>
</evidence>
<dbReference type="AlphaFoldDB" id="A0A6J7IWJ8"/>
<organism evidence="2">
    <name type="scientific">freshwater metagenome</name>
    <dbReference type="NCBI Taxonomy" id="449393"/>
    <lineage>
        <taxon>unclassified sequences</taxon>
        <taxon>metagenomes</taxon>
        <taxon>ecological metagenomes</taxon>
    </lineage>
</organism>
<proteinExistence type="predicted"/>
<feature type="domain" description="Amine oxidase" evidence="1">
    <location>
        <begin position="13"/>
        <end position="308"/>
    </location>
</feature>
<dbReference type="GO" id="GO:0016491">
    <property type="term" value="F:oxidoreductase activity"/>
    <property type="evidence" value="ECO:0007669"/>
    <property type="project" value="InterPro"/>
</dbReference>
<dbReference type="Pfam" id="PF01593">
    <property type="entry name" value="Amino_oxidase"/>
    <property type="match status" value="1"/>
</dbReference>
<name>A0A6J7IWJ8_9ZZZZ</name>